<reference evidence="2 3" key="1">
    <citation type="submission" date="2018-11" db="EMBL/GenBank/DDBJ databases">
        <title>Genome sequencing of Lachnoanaerobaculum sp. KCOM 2030 (= ChDC B114).</title>
        <authorList>
            <person name="Kook J.-K."/>
            <person name="Park S.-N."/>
            <person name="Lim Y.K."/>
        </authorList>
    </citation>
    <scope>NUCLEOTIDE SEQUENCE [LARGE SCALE GENOMIC DNA]</scope>
    <source>
        <strain evidence="2 3">KCOM 2030</strain>
    </source>
</reference>
<evidence type="ECO:0000313" key="2">
    <source>
        <dbReference type="EMBL" id="RRJ25060.1"/>
    </source>
</evidence>
<comment type="caution">
    <text evidence="2">The sequence shown here is derived from an EMBL/GenBank/DDBJ whole genome shotgun (WGS) entry which is preliminary data.</text>
</comment>
<keyword evidence="1" id="KW-0812">Transmembrane</keyword>
<keyword evidence="3" id="KW-1185">Reference proteome</keyword>
<dbReference type="AlphaFoldDB" id="A0A3P3QXF9"/>
<keyword evidence="1" id="KW-0472">Membrane</keyword>
<evidence type="ECO:0000313" key="3">
    <source>
        <dbReference type="Proteomes" id="UP000272490"/>
    </source>
</evidence>
<name>A0A3P3QXF9_9FIRM</name>
<evidence type="ECO:0000256" key="1">
    <source>
        <dbReference type="SAM" id="Phobius"/>
    </source>
</evidence>
<organism evidence="2 3">
    <name type="scientific">Lachnoanaerobaculum gingivalis</name>
    <dbReference type="NCBI Taxonomy" id="2490855"/>
    <lineage>
        <taxon>Bacteria</taxon>
        <taxon>Bacillati</taxon>
        <taxon>Bacillota</taxon>
        <taxon>Clostridia</taxon>
        <taxon>Lachnospirales</taxon>
        <taxon>Lachnospiraceae</taxon>
        <taxon>Lachnoanaerobaculum</taxon>
    </lineage>
</organism>
<sequence>MTKEEFLDGLMKALASTGSQSLIAENIRFYSSYIDDELSKGRSIGEIMEELGDPRLIANSIKVAAGYDDVFVGIDNETYENTAGKTENYEENENYSDRKDNSFKTYNFSGNSLIIPIIIAIAVLVVIVAVVAAVFSFLAPVLLPVIGVLILVALIKGIFGKGNYKF</sequence>
<protein>
    <submittedName>
        <fullName evidence="2">DUF1700 domain-containing protein</fullName>
    </submittedName>
</protein>
<feature type="transmembrane region" description="Helical" evidence="1">
    <location>
        <begin position="113"/>
        <end position="135"/>
    </location>
</feature>
<dbReference type="Pfam" id="PF22564">
    <property type="entry name" value="HAAS"/>
    <property type="match status" value="1"/>
</dbReference>
<dbReference type="RefSeq" id="WP_128674375.1">
    <property type="nucleotide sequence ID" value="NZ_RRCO01000004.1"/>
</dbReference>
<accession>A0A3P3QXF9</accession>
<dbReference type="Proteomes" id="UP000272490">
    <property type="component" value="Unassembled WGS sequence"/>
</dbReference>
<keyword evidence="1" id="KW-1133">Transmembrane helix</keyword>
<gene>
    <name evidence="2" type="ORF">EHV10_09100</name>
</gene>
<feature type="transmembrane region" description="Helical" evidence="1">
    <location>
        <begin position="141"/>
        <end position="159"/>
    </location>
</feature>
<dbReference type="OrthoDB" id="1779993at2"/>
<dbReference type="EMBL" id="RRCO01000004">
    <property type="protein sequence ID" value="RRJ25060.1"/>
    <property type="molecule type" value="Genomic_DNA"/>
</dbReference>
<proteinExistence type="predicted"/>